<gene>
    <name evidence="2" type="ORF">SSPO_095820</name>
</gene>
<dbReference type="EMBL" id="AP019620">
    <property type="protein sequence ID" value="BBJ46864.1"/>
    <property type="molecule type" value="Genomic_DNA"/>
</dbReference>
<evidence type="ECO:0000313" key="3">
    <source>
        <dbReference type="Proteomes" id="UP000463951"/>
    </source>
</evidence>
<accession>A0A499UXZ5</accession>
<reference evidence="2 3" key="1">
    <citation type="journal article" date="2020" name="Int. J. Syst. Evol. Microbiol.">
        <title>Reclassification of Streptomyces castelarensis and Streptomyces sporoclivatus as later heterotypic synonyms of Streptomyces antimycoticus.</title>
        <authorList>
            <person name="Komaki H."/>
            <person name="Tamura T."/>
        </authorList>
    </citation>
    <scope>NUCLEOTIDE SEQUENCE [LARGE SCALE GENOMIC DNA]</scope>
    <source>
        <strain evidence="2 3">NBRC 100767</strain>
    </source>
</reference>
<sequence length="101" mass="11619">MAQEVRRFSIESDVKLPPVAVVAHWLGWDDVWLALENGAAGYMLENQDAFVSLDEMLLCTARGGSCLAPRDRRRFGQSRRAGESRRVGVGRRRCRRNRFRR</sequence>
<protein>
    <submittedName>
        <fullName evidence="2">Uncharacterized protein</fullName>
    </submittedName>
</protein>
<name>A0A499UXZ5_9ACTN</name>
<feature type="region of interest" description="Disordered" evidence="1">
    <location>
        <begin position="77"/>
        <end position="101"/>
    </location>
</feature>
<dbReference type="Proteomes" id="UP000463951">
    <property type="component" value="Chromosome"/>
</dbReference>
<evidence type="ECO:0000313" key="2">
    <source>
        <dbReference type="EMBL" id="BBJ46864.1"/>
    </source>
</evidence>
<organism evidence="2 3">
    <name type="scientific">Streptomyces antimycoticus</name>
    <dbReference type="NCBI Taxonomy" id="68175"/>
    <lineage>
        <taxon>Bacteria</taxon>
        <taxon>Bacillati</taxon>
        <taxon>Actinomycetota</taxon>
        <taxon>Actinomycetes</taxon>
        <taxon>Kitasatosporales</taxon>
        <taxon>Streptomycetaceae</taxon>
        <taxon>Streptomyces</taxon>
        <taxon>Streptomyces violaceusniger group</taxon>
    </lineage>
</organism>
<proteinExistence type="predicted"/>
<feature type="compositionally biased region" description="Basic residues" evidence="1">
    <location>
        <begin position="88"/>
        <end position="101"/>
    </location>
</feature>
<dbReference type="AlphaFoldDB" id="A0A499UXZ5"/>
<evidence type="ECO:0000256" key="1">
    <source>
        <dbReference type="SAM" id="MobiDB-lite"/>
    </source>
</evidence>